<dbReference type="AlphaFoldDB" id="A0ABD5W3W0"/>
<proteinExistence type="predicted"/>
<dbReference type="GO" id="GO:0008270">
    <property type="term" value="F:zinc ion binding"/>
    <property type="evidence" value="ECO:0007669"/>
    <property type="project" value="UniProtKB-KW"/>
</dbReference>
<feature type="domain" description="SWIM-type" evidence="2">
    <location>
        <begin position="58"/>
        <end position="92"/>
    </location>
</feature>
<dbReference type="GeneID" id="76631159"/>
<evidence type="ECO:0000259" key="2">
    <source>
        <dbReference type="PROSITE" id="PS50966"/>
    </source>
</evidence>
<sequence length="192" mass="20948">MTDYNAAENVSSVTGDCTGIPKRAARALTDKMTVLPETGRAENAEDLFLVVSESGSEYLVDLREGACECADFQYREPENGCKHIYRIEYATGQKALPAWIEFEAVDPQLGEQTEALSPQPVTDGGGDLLEVEQEDTDDSADPFGNDQSYSYHYETPAQGGERYVRCTECGAECIPPNPDVMTHCKGCSEGAR</sequence>
<keyword evidence="1" id="KW-0479">Metal-binding</keyword>
<organism evidence="3 4">
    <name type="scientific">Halovenus salina</name>
    <dbReference type="NCBI Taxonomy" id="1510225"/>
    <lineage>
        <taxon>Archaea</taxon>
        <taxon>Methanobacteriati</taxon>
        <taxon>Methanobacteriota</taxon>
        <taxon>Stenosarchaea group</taxon>
        <taxon>Halobacteria</taxon>
        <taxon>Halobacteriales</taxon>
        <taxon>Haloarculaceae</taxon>
        <taxon>Halovenus</taxon>
    </lineage>
</organism>
<evidence type="ECO:0000256" key="1">
    <source>
        <dbReference type="PROSITE-ProRule" id="PRU00325"/>
    </source>
</evidence>
<dbReference type="RefSeq" id="WP_267161801.1">
    <property type="nucleotide sequence ID" value="NZ_CP112972.1"/>
</dbReference>
<dbReference type="PROSITE" id="PS50966">
    <property type="entry name" value="ZF_SWIM"/>
    <property type="match status" value="1"/>
</dbReference>
<name>A0ABD5W3W0_9EURY</name>
<keyword evidence="4" id="KW-1185">Reference proteome</keyword>
<keyword evidence="1" id="KW-0863">Zinc-finger</keyword>
<keyword evidence="1" id="KW-0862">Zinc</keyword>
<dbReference type="EMBL" id="JBHSZI010000001">
    <property type="protein sequence ID" value="MFC7059074.1"/>
    <property type="molecule type" value="Genomic_DNA"/>
</dbReference>
<gene>
    <name evidence="3" type="ORF">ACFQQG_13910</name>
</gene>
<evidence type="ECO:0000313" key="3">
    <source>
        <dbReference type="EMBL" id="MFC7059074.1"/>
    </source>
</evidence>
<protein>
    <recommendedName>
        <fullName evidence="2">SWIM-type domain-containing protein</fullName>
    </recommendedName>
</protein>
<accession>A0ABD5W3W0</accession>
<dbReference type="InterPro" id="IPR058431">
    <property type="entry name" value="DUF8118"/>
</dbReference>
<dbReference type="Proteomes" id="UP001596445">
    <property type="component" value="Unassembled WGS sequence"/>
</dbReference>
<evidence type="ECO:0000313" key="4">
    <source>
        <dbReference type="Proteomes" id="UP001596445"/>
    </source>
</evidence>
<comment type="caution">
    <text evidence="3">The sequence shown here is derived from an EMBL/GenBank/DDBJ whole genome shotgun (WGS) entry which is preliminary data.</text>
</comment>
<dbReference type="Pfam" id="PF26435">
    <property type="entry name" value="DUF8118"/>
    <property type="match status" value="1"/>
</dbReference>
<reference evidence="3 4" key="1">
    <citation type="journal article" date="2019" name="Int. J. Syst. Evol. Microbiol.">
        <title>The Global Catalogue of Microorganisms (GCM) 10K type strain sequencing project: providing services to taxonomists for standard genome sequencing and annotation.</title>
        <authorList>
            <consortium name="The Broad Institute Genomics Platform"/>
            <consortium name="The Broad Institute Genome Sequencing Center for Infectious Disease"/>
            <person name="Wu L."/>
            <person name="Ma J."/>
        </authorList>
    </citation>
    <scope>NUCLEOTIDE SEQUENCE [LARGE SCALE GENOMIC DNA]</scope>
    <source>
        <strain evidence="3 4">JCM 30072</strain>
    </source>
</reference>
<dbReference type="InterPro" id="IPR007527">
    <property type="entry name" value="Znf_SWIM"/>
</dbReference>